<evidence type="ECO:0000313" key="3">
    <source>
        <dbReference type="EMBL" id="CAG2160144.1"/>
    </source>
</evidence>
<dbReference type="Proteomes" id="UP000672657">
    <property type="component" value="Unassembled WGS sequence"/>
</dbReference>
<dbReference type="InterPro" id="IPR020616">
    <property type="entry name" value="Thiolase_N"/>
</dbReference>
<dbReference type="EMBL" id="CAJPVI010000072">
    <property type="protein sequence ID" value="CAG2160144.1"/>
    <property type="molecule type" value="Genomic_DNA"/>
</dbReference>
<protein>
    <submittedName>
        <fullName evidence="3">3-ketoacyl-CoA thiolase</fullName>
        <ecNumber evidence="3">2.3.1.16</ecNumber>
    </submittedName>
</protein>
<dbReference type="InterPro" id="IPR002155">
    <property type="entry name" value="Thiolase"/>
</dbReference>
<evidence type="ECO:0000313" key="4">
    <source>
        <dbReference type="Proteomes" id="UP000672657"/>
    </source>
</evidence>
<keyword evidence="3" id="KW-0012">Acyltransferase</keyword>
<dbReference type="Pfam" id="PF00108">
    <property type="entry name" value="Thiolase_N"/>
    <property type="match status" value="1"/>
</dbReference>
<dbReference type="Pfam" id="PF22691">
    <property type="entry name" value="Thiolase_C_1"/>
    <property type="match status" value="1"/>
</dbReference>
<comment type="caution">
    <text evidence="3">The sequence shown here is derived from an EMBL/GenBank/DDBJ whole genome shotgun (WGS) entry which is preliminary data.</text>
</comment>
<dbReference type="EC" id="2.3.1.16" evidence="3"/>
<keyword evidence="4" id="KW-1185">Reference proteome</keyword>
<keyword evidence="3" id="KW-0808">Transferase</keyword>
<dbReference type="SUPFAM" id="SSF53901">
    <property type="entry name" value="Thiolase-like"/>
    <property type="match status" value="2"/>
</dbReference>
<sequence length="389" mass="40689">MTTSLSTLSTLRPVYVIGIGLHRYQPLSETPYVELGLTAARAALADAALPWEDVQSAYVARALLPMAAGRPMLRHLGATGIPITHIENASASGSAAFRQACLEVATGLTDVSMALGVDKPRAQSGRPERAESLTGVPHLADDAIAPYTHFALLADAYAHRNRIAVEDIALVAVKNHRNGALNPFAQRQKARTLDDILSGKQVAGCFTALQCTPVGEGGAAVIVASEAAIRRLGIDAGRAIRVTASAAGSQRVYDDTARYDALLTQETVTRALADARVSASQLDVVELHDAFTVEELEYLEAIGVCAPGQAMGMLKEGAFDIGGRCAVSPSGGLIAMGHPIGPTGIGQVAEIVRQLRGEAGERQHGGARIGLAHMVGLGAVCYAHVLQRD</sequence>
<dbReference type="PANTHER" id="PTHR42870">
    <property type="entry name" value="ACETYL-COA C-ACETYLTRANSFERASE"/>
    <property type="match status" value="1"/>
</dbReference>
<evidence type="ECO:0000259" key="1">
    <source>
        <dbReference type="Pfam" id="PF00108"/>
    </source>
</evidence>
<dbReference type="InterPro" id="IPR016039">
    <property type="entry name" value="Thiolase-like"/>
</dbReference>
<organism evidence="3 4">
    <name type="scientific">Cupriavidus numazuensis</name>
    <dbReference type="NCBI Taxonomy" id="221992"/>
    <lineage>
        <taxon>Bacteria</taxon>
        <taxon>Pseudomonadati</taxon>
        <taxon>Pseudomonadota</taxon>
        <taxon>Betaproteobacteria</taxon>
        <taxon>Burkholderiales</taxon>
        <taxon>Burkholderiaceae</taxon>
        <taxon>Cupriavidus</taxon>
    </lineage>
</organism>
<reference evidence="3 4" key="1">
    <citation type="submission" date="2021-03" db="EMBL/GenBank/DDBJ databases">
        <authorList>
            <person name="Peeters C."/>
        </authorList>
    </citation>
    <scope>NUCLEOTIDE SEQUENCE [LARGE SCALE GENOMIC DNA]</scope>
    <source>
        <strain evidence="3 4">LMG 26411</strain>
    </source>
</reference>
<dbReference type="CDD" id="cd00829">
    <property type="entry name" value="SCP-x_thiolase"/>
    <property type="match status" value="1"/>
</dbReference>
<dbReference type="PIRSF" id="PIRSF000429">
    <property type="entry name" value="Ac-CoA_Ac_transf"/>
    <property type="match status" value="1"/>
</dbReference>
<dbReference type="Gene3D" id="3.40.47.10">
    <property type="match status" value="1"/>
</dbReference>
<gene>
    <name evidence="3" type="primary">fadI</name>
    <name evidence="3" type="ORF">LMG26411_07255</name>
</gene>
<dbReference type="PANTHER" id="PTHR42870:SF1">
    <property type="entry name" value="NON-SPECIFIC LIPID-TRANSFER PROTEIN-LIKE 2"/>
    <property type="match status" value="1"/>
</dbReference>
<accession>A0ABN7QD74</accession>
<name>A0ABN7QD74_9BURK</name>
<proteinExistence type="predicted"/>
<dbReference type="RefSeq" id="WP_211958015.1">
    <property type="nucleotide sequence ID" value="NZ_CAJPVI010000072.1"/>
</dbReference>
<evidence type="ECO:0000259" key="2">
    <source>
        <dbReference type="Pfam" id="PF22691"/>
    </source>
</evidence>
<dbReference type="InterPro" id="IPR055140">
    <property type="entry name" value="Thiolase_C_2"/>
</dbReference>
<feature type="domain" description="Thiolase C-terminal" evidence="2">
    <location>
        <begin position="264"/>
        <end position="377"/>
    </location>
</feature>
<dbReference type="GO" id="GO:0003988">
    <property type="term" value="F:acetyl-CoA C-acyltransferase activity"/>
    <property type="evidence" value="ECO:0007669"/>
    <property type="project" value="UniProtKB-EC"/>
</dbReference>
<feature type="domain" description="Thiolase N-terminal" evidence="1">
    <location>
        <begin position="27"/>
        <end position="186"/>
    </location>
</feature>